<keyword evidence="2" id="KW-0863">Zinc-finger</keyword>
<dbReference type="SUPFAM" id="SSF57756">
    <property type="entry name" value="Retrovirus zinc finger-like domains"/>
    <property type="match status" value="1"/>
</dbReference>
<dbReference type="Gene3D" id="4.10.60.10">
    <property type="entry name" value="Zinc finger, CCHC-type"/>
    <property type="match status" value="1"/>
</dbReference>
<keyword evidence="1" id="KW-0378">Hydrolase</keyword>
<gene>
    <name evidence="4" type="ORF">KPH14_000880</name>
</gene>
<dbReference type="EMBL" id="JAIFRP010000409">
    <property type="protein sequence ID" value="KAK2578337.1"/>
    <property type="molecule type" value="Genomic_DNA"/>
</dbReference>
<dbReference type="Pfam" id="PF00077">
    <property type="entry name" value="RVP"/>
    <property type="match status" value="1"/>
</dbReference>
<dbReference type="GO" id="GO:0003676">
    <property type="term" value="F:nucleic acid binding"/>
    <property type="evidence" value="ECO:0007669"/>
    <property type="project" value="InterPro"/>
</dbReference>
<dbReference type="AlphaFoldDB" id="A0AAD9REL9"/>
<evidence type="ECO:0000313" key="4">
    <source>
        <dbReference type="EMBL" id="KAK2578337.1"/>
    </source>
</evidence>
<keyword evidence="2" id="KW-0479">Metal-binding</keyword>
<feature type="domain" description="CCHC-type" evidence="3">
    <location>
        <begin position="19"/>
        <end position="35"/>
    </location>
</feature>
<evidence type="ECO:0000256" key="1">
    <source>
        <dbReference type="ARBA" id="ARBA00022801"/>
    </source>
</evidence>
<reference evidence="4" key="1">
    <citation type="submission" date="2021-08" db="EMBL/GenBank/DDBJ databases">
        <authorList>
            <person name="Misof B."/>
            <person name="Oliver O."/>
            <person name="Podsiadlowski L."/>
            <person name="Donath A."/>
            <person name="Peters R."/>
            <person name="Mayer C."/>
            <person name="Rust J."/>
            <person name="Gunkel S."/>
            <person name="Lesny P."/>
            <person name="Martin S."/>
            <person name="Oeyen J.P."/>
            <person name="Petersen M."/>
            <person name="Panagiotis P."/>
            <person name="Wilbrandt J."/>
            <person name="Tanja T."/>
        </authorList>
    </citation>
    <scope>NUCLEOTIDE SEQUENCE</scope>
    <source>
        <strain evidence="4">GBR_01_08_01A</strain>
        <tissue evidence="4">Thorax + abdomen</tissue>
    </source>
</reference>
<dbReference type="InterPro" id="IPR051714">
    <property type="entry name" value="Znf_CCHC_NABP"/>
</dbReference>
<evidence type="ECO:0000313" key="5">
    <source>
        <dbReference type="Proteomes" id="UP001258017"/>
    </source>
</evidence>
<accession>A0AAD9REL9</accession>
<proteinExistence type="predicted"/>
<comment type="caution">
    <text evidence="4">The sequence shown here is derived from an EMBL/GenBank/DDBJ whole genome shotgun (WGS) entry which is preliminary data.</text>
</comment>
<organism evidence="4 5">
    <name type="scientific">Odynerus spinipes</name>
    <dbReference type="NCBI Taxonomy" id="1348599"/>
    <lineage>
        <taxon>Eukaryota</taxon>
        <taxon>Metazoa</taxon>
        <taxon>Ecdysozoa</taxon>
        <taxon>Arthropoda</taxon>
        <taxon>Hexapoda</taxon>
        <taxon>Insecta</taxon>
        <taxon>Pterygota</taxon>
        <taxon>Neoptera</taxon>
        <taxon>Endopterygota</taxon>
        <taxon>Hymenoptera</taxon>
        <taxon>Apocrita</taxon>
        <taxon>Aculeata</taxon>
        <taxon>Vespoidea</taxon>
        <taxon>Vespidae</taxon>
        <taxon>Eumeninae</taxon>
        <taxon>Odynerus</taxon>
    </lineage>
</organism>
<dbReference type="GO" id="GO:0008270">
    <property type="term" value="F:zinc ion binding"/>
    <property type="evidence" value="ECO:0007669"/>
    <property type="project" value="UniProtKB-KW"/>
</dbReference>
<dbReference type="Pfam" id="PF00098">
    <property type="entry name" value="zf-CCHC"/>
    <property type="match status" value="1"/>
</dbReference>
<dbReference type="PANTHER" id="PTHR23002">
    <property type="entry name" value="ZINC FINGER CCHC DOMAIN CONTAINING PROTEIN"/>
    <property type="match status" value="1"/>
</dbReference>
<feature type="non-terminal residue" evidence="4">
    <location>
        <position position="271"/>
    </location>
</feature>
<dbReference type="InterPro" id="IPR018061">
    <property type="entry name" value="Retropepsins"/>
</dbReference>
<sequence>MDAAIKKEQRDPKLKEAVRCYNCHGMGHFSAECERPRRRRGSCFKCGSLDHKVEQCKQTTSRDVSYVAPSQAEEDEFHPTVTVSLGGNNGNTVIRLVASIDSGSPISFVKKSLIPSKFVEEAPDSSRFLGINNSIVQIYGNAKVTIVIEQATYDVVLRVVDDGTMRSSLVLGRDFMKLAKLTLNISEGIKEIMNIEAATENEEPFSQMVINNDLPLEVQERTRNLFVKSYLEPVRPEVPRVENVTKLKMIDEKPFRYAPRRLSYSEKEKIK</sequence>
<dbReference type="InterPro" id="IPR021109">
    <property type="entry name" value="Peptidase_aspartic_dom_sf"/>
</dbReference>
<evidence type="ECO:0000256" key="2">
    <source>
        <dbReference type="PROSITE-ProRule" id="PRU00047"/>
    </source>
</evidence>
<dbReference type="GO" id="GO:0016787">
    <property type="term" value="F:hydrolase activity"/>
    <property type="evidence" value="ECO:0007669"/>
    <property type="project" value="UniProtKB-KW"/>
</dbReference>
<dbReference type="Gene3D" id="2.40.70.10">
    <property type="entry name" value="Acid Proteases"/>
    <property type="match status" value="1"/>
</dbReference>
<reference evidence="4" key="2">
    <citation type="journal article" date="2023" name="Commun. Biol.">
        <title>Intrasexual cuticular hydrocarbon dimorphism in a wasp sheds light on hydrocarbon biosynthesis genes in Hymenoptera.</title>
        <authorList>
            <person name="Moris V.C."/>
            <person name="Podsiadlowski L."/>
            <person name="Martin S."/>
            <person name="Oeyen J.P."/>
            <person name="Donath A."/>
            <person name="Petersen M."/>
            <person name="Wilbrandt J."/>
            <person name="Misof B."/>
            <person name="Liedtke D."/>
            <person name="Thamm M."/>
            <person name="Scheiner R."/>
            <person name="Schmitt T."/>
            <person name="Niehuis O."/>
        </authorList>
    </citation>
    <scope>NUCLEOTIDE SEQUENCE</scope>
    <source>
        <strain evidence="4">GBR_01_08_01A</strain>
    </source>
</reference>
<dbReference type="Proteomes" id="UP001258017">
    <property type="component" value="Unassembled WGS sequence"/>
</dbReference>
<name>A0AAD9REL9_9HYME</name>
<dbReference type="InterPro" id="IPR001878">
    <property type="entry name" value="Znf_CCHC"/>
</dbReference>
<evidence type="ECO:0000259" key="3">
    <source>
        <dbReference type="PROSITE" id="PS50158"/>
    </source>
</evidence>
<dbReference type="SMART" id="SM00343">
    <property type="entry name" value="ZnF_C2HC"/>
    <property type="match status" value="2"/>
</dbReference>
<keyword evidence="2" id="KW-0862">Zinc</keyword>
<protein>
    <recommendedName>
        <fullName evidence="3">CCHC-type domain-containing protein</fullName>
    </recommendedName>
</protein>
<dbReference type="CDD" id="cd00303">
    <property type="entry name" value="retropepsin_like"/>
    <property type="match status" value="1"/>
</dbReference>
<dbReference type="PROSITE" id="PS50158">
    <property type="entry name" value="ZF_CCHC"/>
    <property type="match status" value="1"/>
</dbReference>
<dbReference type="SUPFAM" id="SSF50630">
    <property type="entry name" value="Acid proteases"/>
    <property type="match status" value="1"/>
</dbReference>
<keyword evidence="5" id="KW-1185">Reference proteome</keyword>
<dbReference type="InterPro" id="IPR036875">
    <property type="entry name" value="Znf_CCHC_sf"/>
</dbReference>